<dbReference type="InterPro" id="IPR027417">
    <property type="entry name" value="P-loop_NTPase"/>
</dbReference>
<gene>
    <name evidence="1" type="primary">icmB</name>
    <name evidence="1" type="ORF">DSCO28_73340</name>
</gene>
<dbReference type="SUPFAM" id="SSF52540">
    <property type="entry name" value="P-loop containing nucleoside triphosphate hydrolases"/>
    <property type="match status" value="1"/>
</dbReference>
<evidence type="ECO:0000313" key="2">
    <source>
        <dbReference type="Proteomes" id="UP000425960"/>
    </source>
</evidence>
<sequence length="1002" mass="113203">MSIAEKAFRLVDDLLFGINEWFGNSAFHHCKLMTSDGDYELTASDGSLCTIIKVHGVMELQSDELFKNRLEKLRKSILTRFSKTGHLLQVVLDYNLGKYIETVIHEAFNPSRITAKNMGFDIDDIFDDWGETLSKYCAKEDIWFVLWTRPFVLSKQDEGNAKRKMRSRARKTCPQVKGEVQQVGTLISAIKSHHTSFVDTVTTSLGEIGIHAQRLDNHTALREIRQIVDYEFTSTEWKPRLPGDRLPIKFPEPEEPENDLSCMMYPSIRSQLFPRDAAEIDTKVIEIGDKLHYPMMLVLPPQYSTPFRELFVRLKEKGIPWRVSFFIDAGGLSYMTMKSLLAQLLYFTSATNKRFCKAVEELKEAELHGESCVRLKIGISTYVDKHNPDAMSKLSLQAGELAGAMQAWGTCDVAETVGSPLLGFSGTLPGVMLGHPAPSCAAPLGEVLSLLPLERPSSPWTSGSVIARTPDGKIMPFHPMSSLQASWIDLGAGPMGQGKSVWLNTINTAFIFQPGLSRLPYLSITDVGPSSSGLIDLLKALLPEDKKHYCAYYRLKMTEDYAVNPGDTPLGCQRPLQNGKTFLVNLLSLFATPPDKTDPQDGVSGIARSCVEMAYDVYAQENNPKLYNPSIDSDLTRMVEKLNLEIDSQTSWWEIVDELFDRGYVHEATLAQRHAVPLIADIASMARLDEIRGLYNFQTSNGEHITEFFWRSCIEAIAAYPIFASPTAFDIGDCRVVSLDIDEVAPRGSSQANRQTAIMLMLTRHIGGAKFYITEEDVAYMPERYRDHHRKMIKEIRQDPKRQCFDEVHRAFKNSSMVVKQFIEDIETSGRESRKWNLSIGMYTQDLRDVPEILIELANNVFVMGVGTVKTADHICELLGLNERVKEAMVNLRKPDHRGADMIQFSKTEKGRYIQLITNTLGKKMLCAFNSTTEDRTVRNSLYEEIGVLRSLDVMTREYPEGIKKETERRRMKVKLSPYEKNVDFIQQIIDELISKSGMKAA</sequence>
<geneLocation type="plasmid" evidence="2">
    <name>do28_1 dna</name>
</geneLocation>
<reference evidence="1 2" key="1">
    <citation type="submission" date="2019-11" db="EMBL/GenBank/DDBJ databases">
        <title>Comparative genomics of hydrocarbon-degrading Desulfosarcina strains.</title>
        <authorList>
            <person name="Watanabe M."/>
            <person name="Kojima H."/>
            <person name="Fukui M."/>
        </authorList>
    </citation>
    <scope>NUCLEOTIDE SEQUENCE [LARGE SCALE GENOMIC DNA]</scope>
    <source>
        <strain evidence="1 2">28bB2T</strain>
        <plasmid evidence="2">do28_1 dna</plasmid>
    </source>
</reference>
<accession>A0A5K8A2Y1</accession>
<evidence type="ECO:0000313" key="1">
    <source>
        <dbReference type="EMBL" id="BBO86768.1"/>
    </source>
</evidence>
<keyword evidence="1" id="KW-0614">Plasmid</keyword>
<dbReference type="KEGG" id="dov:DSCO28_73340"/>
<dbReference type="EMBL" id="AP021877">
    <property type="protein sequence ID" value="BBO86768.1"/>
    <property type="molecule type" value="Genomic_DNA"/>
</dbReference>
<organism evidence="1 2">
    <name type="scientific">Desulfosarcina ovata subsp. sediminis</name>
    <dbReference type="NCBI Taxonomy" id="885957"/>
    <lineage>
        <taxon>Bacteria</taxon>
        <taxon>Pseudomonadati</taxon>
        <taxon>Thermodesulfobacteriota</taxon>
        <taxon>Desulfobacteria</taxon>
        <taxon>Desulfobacterales</taxon>
        <taxon>Desulfosarcinaceae</taxon>
        <taxon>Desulfosarcina</taxon>
    </lineage>
</organism>
<proteinExistence type="predicted"/>
<dbReference type="AlphaFoldDB" id="A0A5K8A2Y1"/>
<protein>
    <submittedName>
        <fullName evidence="1">Virulence protein IcmB</fullName>
    </submittedName>
</protein>
<dbReference type="Gene3D" id="3.40.50.300">
    <property type="entry name" value="P-loop containing nucleotide triphosphate hydrolases"/>
    <property type="match status" value="1"/>
</dbReference>
<dbReference type="Proteomes" id="UP000425960">
    <property type="component" value="Plasmid Do28_1"/>
</dbReference>
<name>A0A5K8A2Y1_9BACT</name>